<sequence>MDRLERIFADLNSYAVEVGIFAADDSFYAMLANVHEFGITITPKNGRYLTIPVSPESHGKRAGDFPNLFRPHGTNVLAVPKGRNDFEVLFVLVESVTIPERSFVRSTFDEKEETWSEFLKRQLNLVLSGQISVEDMFNRMGAIAAADIQEKMANSSPANAGATISAKRSSNPLIDTGGLRQRVTWKVVRRNA</sequence>
<dbReference type="EMBL" id="JXLP01000031">
    <property type="protein sequence ID" value="KIL72717.1"/>
    <property type="molecule type" value="Genomic_DNA"/>
</dbReference>
<reference evidence="1 2" key="1">
    <citation type="submission" date="2015-01" db="EMBL/GenBank/DDBJ databases">
        <title>Genome Assembly of Bacillus badius MTCC 1458.</title>
        <authorList>
            <person name="Verma A."/>
            <person name="Khatri I."/>
            <person name="Mual P."/>
            <person name="Subramanian S."/>
            <person name="Krishnamurthi S."/>
        </authorList>
    </citation>
    <scope>NUCLEOTIDE SEQUENCE [LARGE SCALE GENOMIC DNA]</scope>
    <source>
        <strain evidence="1 2">MTCC 1458</strain>
    </source>
</reference>
<gene>
    <name evidence="1" type="ORF">SD77_3452</name>
</gene>
<keyword evidence="2" id="KW-1185">Reference proteome</keyword>
<evidence type="ECO:0000313" key="2">
    <source>
        <dbReference type="Proteomes" id="UP000031982"/>
    </source>
</evidence>
<dbReference type="Proteomes" id="UP000031982">
    <property type="component" value="Unassembled WGS sequence"/>
</dbReference>
<name>A0ABR5APB1_BACBA</name>
<proteinExistence type="predicted"/>
<accession>A0ABR5APB1</accession>
<protein>
    <submittedName>
        <fullName evidence="1">Uncharacterized protein</fullName>
    </submittedName>
</protein>
<comment type="caution">
    <text evidence="1">The sequence shown here is derived from an EMBL/GenBank/DDBJ whole genome shotgun (WGS) entry which is preliminary data.</text>
</comment>
<evidence type="ECO:0000313" key="1">
    <source>
        <dbReference type="EMBL" id="KIL72717.1"/>
    </source>
</evidence>
<organism evidence="1 2">
    <name type="scientific">Bacillus badius</name>
    <dbReference type="NCBI Taxonomy" id="1455"/>
    <lineage>
        <taxon>Bacteria</taxon>
        <taxon>Bacillati</taxon>
        <taxon>Bacillota</taxon>
        <taxon>Bacilli</taxon>
        <taxon>Bacillales</taxon>
        <taxon>Bacillaceae</taxon>
        <taxon>Pseudobacillus</taxon>
    </lineage>
</organism>